<dbReference type="GeneID" id="12449768"/>
<dbReference type="OMA" id="IKDADYC"/>
<feature type="domain" description="4Fe-4S ferredoxin-type" evidence="1">
    <location>
        <begin position="62"/>
        <end position="91"/>
    </location>
</feature>
<dbReference type="SUPFAM" id="SSF54862">
    <property type="entry name" value="4Fe-4S ferredoxins"/>
    <property type="match status" value="1"/>
</dbReference>
<dbReference type="Pfam" id="PF01656">
    <property type="entry name" value="CbiA"/>
    <property type="match status" value="1"/>
</dbReference>
<dbReference type="Proteomes" id="UP000652307">
    <property type="component" value="Unassembled WGS sequence"/>
</dbReference>
<dbReference type="GO" id="GO:0016491">
    <property type="term" value="F:oxidoreductase activity"/>
    <property type="evidence" value="ECO:0007669"/>
    <property type="project" value="UniProtKB-ARBA"/>
</dbReference>
<dbReference type="PROSITE" id="PS00198">
    <property type="entry name" value="4FE4S_FER_1"/>
    <property type="match status" value="1"/>
</dbReference>
<organism evidence="2 3">
    <name type="scientific">Fervidicoccus fontis</name>
    <dbReference type="NCBI Taxonomy" id="683846"/>
    <lineage>
        <taxon>Archaea</taxon>
        <taxon>Thermoproteota</taxon>
        <taxon>Thermoprotei</taxon>
        <taxon>Fervidicoccales</taxon>
        <taxon>Fervidicoccaceae</taxon>
        <taxon>Fervidicoccus</taxon>
    </lineage>
</organism>
<gene>
    <name evidence="2" type="ORF">IOK49_04100</name>
</gene>
<dbReference type="Pfam" id="PF00037">
    <property type="entry name" value="Fer4"/>
    <property type="match status" value="1"/>
</dbReference>
<name>A0A843A990_9CREN</name>
<dbReference type="Gene3D" id="3.30.70.20">
    <property type="match status" value="1"/>
</dbReference>
<proteinExistence type="predicted"/>
<dbReference type="PROSITE" id="PS51379">
    <property type="entry name" value="4FE4S_FER_2"/>
    <property type="match status" value="2"/>
</dbReference>
<dbReference type="InterPro" id="IPR002586">
    <property type="entry name" value="CobQ/CobB/MinD/ParA_Nub-bd_dom"/>
</dbReference>
<evidence type="ECO:0000259" key="1">
    <source>
        <dbReference type="PROSITE" id="PS51379"/>
    </source>
</evidence>
<dbReference type="AlphaFoldDB" id="A0A843A990"/>
<keyword evidence="2" id="KW-0547">Nucleotide-binding</keyword>
<dbReference type="RefSeq" id="WP_014557825.1">
    <property type="nucleotide sequence ID" value="NZ_JADEZV010000002.1"/>
</dbReference>
<dbReference type="GO" id="GO:0005524">
    <property type="term" value="F:ATP binding"/>
    <property type="evidence" value="ECO:0007669"/>
    <property type="project" value="UniProtKB-KW"/>
</dbReference>
<evidence type="ECO:0000313" key="3">
    <source>
        <dbReference type="Proteomes" id="UP000652307"/>
    </source>
</evidence>
<dbReference type="InterPro" id="IPR017900">
    <property type="entry name" value="4Fe4S_Fe_S_CS"/>
</dbReference>
<sequence>MKGSIGVTGGKGGTGKSMVAVNIASLLARERELVLADLDVEAPNDHLLLNAKLENEEPVEIMLPFIDYKKCTGCGVCAKICDTGGIIMTREKMPMVLPRLCSGCRACYFACPEKAIVEGKRVEGYIYYTRVRLKDCEFTLVTGMLREGEEHTPPVVLPAKKKAISLSRDLLVIDTSAGTANHVSTALEGSKIALAVTEPTPLGLHDLELILKVLNELRIDAWVLVNRWGIGSSEKMYSIAEKIAKKHNAVIKAKIPYSRDLVEAYVRGIPIVEFYPDHEISKIFRSIAKEILDVV</sequence>
<dbReference type="InterPro" id="IPR027417">
    <property type="entry name" value="P-loop_NTPase"/>
</dbReference>
<dbReference type="EMBL" id="JADEZV010000002">
    <property type="protein sequence ID" value="MBE9391255.1"/>
    <property type="molecule type" value="Genomic_DNA"/>
</dbReference>
<accession>A0A843A990</accession>
<dbReference type="Gene3D" id="3.40.50.300">
    <property type="entry name" value="P-loop containing nucleotide triphosphate hydrolases"/>
    <property type="match status" value="2"/>
</dbReference>
<dbReference type="PANTHER" id="PTHR43063:SF1">
    <property type="entry name" value="4FE-4S CLUSTER CONTAINING PARA FAMILY ATPASE PROTEIN"/>
    <property type="match status" value="1"/>
</dbReference>
<comment type="caution">
    <text evidence="2">The sequence shown here is derived from an EMBL/GenBank/DDBJ whole genome shotgun (WGS) entry which is preliminary data.</text>
</comment>
<dbReference type="PANTHER" id="PTHR43063">
    <property type="entry name" value="4FE-4S CLUSTER CONTAINING PARA FAMILY ATPASE PROTEIN"/>
    <property type="match status" value="1"/>
</dbReference>
<evidence type="ECO:0000313" key="2">
    <source>
        <dbReference type="EMBL" id="MBE9391255.1"/>
    </source>
</evidence>
<feature type="domain" description="4Fe-4S ferredoxin-type" evidence="1">
    <location>
        <begin position="92"/>
        <end position="121"/>
    </location>
</feature>
<protein>
    <submittedName>
        <fullName evidence="2">ATP-binding protein</fullName>
    </submittedName>
</protein>
<keyword evidence="2" id="KW-0067">ATP-binding</keyword>
<dbReference type="InterPro" id="IPR017896">
    <property type="entry name" value="4Fe4S_Fe-S-bd"/>
</dbReference>
<reference evidence="2" key="1">
    <citation type="submission" date="2020-10" db="EMBL/GenBank/DDBJ databases">
        <title>Fervidococcus fontis strain 3639Fd - the first crenarchaeon capable of growth on lipids.</title>
        <authorList>
            <person name="Kochetkova T.V."/>
            <person name="Elcheninov A.G."/>
            <person name="Toschakov S.V."/>
            <person name="Kublanov I.V."/>
        </authorList>
    </citation>
    <scope>NUCLEOTIDE SEQUENCE</scope>
    <source>
        <strain evidence="2">3639Fd</strain>
    </source>
</reference>
<dbReference type="SUPFAM" id="SSF52540">
    <property type="entry name" value="P-loop containing nucleoside triphosphate hydrolases"/>
    <property type="match status" value="1"/>
</dbReference>